<dbReference type="Gene3D" id="2.170.15.10">
    <property type="entry name" value="Proaerolysin, chain A, domain 3"/>
    <property type="match status" value="1"/>
</dbReference>
<feature type="compositionally biased region" description="Acidic residues" evidence="1">
    <location>
        <begin position="357"/>
        <end position="380"/>
    </location>
</feature>
<evidence type="ECO:0000313" key="4">
    <source>
        <dbReference type="Proteomes" id="UP001278766"/>
    </source>
</evidence>
<keyword evidence="4" id="KW-1185">Reference proteome</keyword>
<accession>A0AAE0LNI1</accession>
<sequence length="577" mass="64600">MAPFTLDFCQTNPYVGGGGGGDWQLVGEMGSFVKRIRVYWGTSKWGSDGKKGCLTGFELDYTDGKQLSHGNTDSDQAFEECRIDIDNDEKIKEMSLYGQGDGQWDRTSLLWFQTNKDQKFGAGLKLLDENQYKMDVGSGLLIGFRGRSGNIIDSVQPLFLKKVAKQYIDNVSYPTLDLNNTGFLQMDYLDRARSMWNGAPYQVKIIGEVTKKEETTWSNKNSFGASVALEFEAGLPALFSAKTSYTLQYGHEHTWGATTSNEKKLRWEAAKEMTSEEDQFELVATYKSGKMDLEYEGTYNVLTEDGRKFSFPTKGTVKHVVVSESQIEVRYFGESQDGVTRSLEEDRALEEAAYELPEAEEPTQEDEVNDENTTDPEGVAEEGVVQDYDDAVDEETMAQAGEDEEATANEDGYVEPGYEENTAAEYDTREEEPAEEVAYEDTAEEETQDIENVEEEEAAEPDYAAETDNQGDEEAYNDNAGTTYDNQESQEAEDVEEQDAAEPDNQSDETAYNDNTEEEVSEPYYQEEPEPEAVAEENETSQPQGYGADAEPQEDAYETSNAENDAEVSWRGNGDAY</sequence>
<organism evidence="3 4">
    <name type="scientific">Chaetomium fimeti</name>
    <dbReference type="NCBI Taxonomy" id="1854472"/>
    <lineage>
        <taxon>Eukaryota</taxon>
        <taxon>Fungi</taxon>
        <taxon>Dikarya</taxon>
        <taxon>Ascomycota</taxon>
        <taxon>Pezizomycotina</taxon>
        <taxon>Sordariomycetes</taxon>
        <taxon>Sordariomycetidae</taxon>
        <taxon>Sordariales</taxon>
        <taxon>Chaetomiaceae</taxon>
        <taxon>Chaetomium</taxon>
    </lineage>
</organism>
<evidence type="ECO:0000313" key="3">
    <source>
        <dbReference type="EMBL" id="KAK3291678.1"/>
    </source>
</evidence>
<comment type="caution">
    <text evidence="3">The sequence shown here is derived from an EMBL/GenBank/DDBJ whole genome shotgun (WGS) entry which is preliminary data.</text>
</comment>
<dbReference type="SUPFAM" id="SSF51101">
    <property type="entry name" value="Mannose-binding lectins"/>
    <property type="match status" value="1"/>
</dbReference>
<dbReference type="AlphaFoldDB" id="A0AAE0LNI1"/>
<dbReference type="RefSeq" id="XP_062655192.1">
    <property type="nucleotide sequence ID" value="XM_062799968.1"/>
</dbReference>
<feature type="compositionally biased region" description="Acidic residues" evidence="1">
    <location>
        <begin position="488"/>
        <end position="507"/>
    </location>
</feature>
<proteinExistence type="predicted"/>
<dbReference type="Pfam" id="PF01419">
    <property type="entry name" value="Jacalin"/>
    <property type="match status" value="1"/>
</dbReference>
<evidence type="ECO:0000256" key="1">
    <source>
        <dbReference type="SAM" id="MobiDB-lite"/>
    </source>
</evidence>
<dbReference type="InterPro" id="IPR001229">
    <property type="entry name" value="Jacalin-like_lectin_dom"/>
</dbReference>
<evidence type="ECO:0000259" key="2">
    <source>
        <dbReference type="PROSITE" id="PS51752"/>
    </source>
</evidence>
<reference evidence="3" key="2">
    <citation type="submission" date="2023-06" db="EMBL/GenBank/DDBJ databases">
        <authorList>
            <consortium name="Lawrence Berkeley National Laboratory"/>
            <person name="Haridas S."/>
            <person name="Hensen N."/>
            <person name="Bonometti L."/>
            <person name="Westerberg I."/>
            <person name="Brannstrom I.O."/>
            <person name="Guillou S."/>
            <person name="Cros-Aarteil S."/>
            <person name="Calhoun S."/>
            <person name="Kuo A."/>
            <person name="Mondo S."/>
            <person name="Pangilinan J."/>
            <person name="Riley R."/>
            <person name="Labutti K."/>
            <person name="Andreopoulos B."/>
            <person name="Lipzen A."/>
            <person name="Chen C."/>
            <person name="Yanf M."/>
            <person name="Daum C."/>
            <person name="Ng V."/>
            <person name="Clum A."/>
            <person name="Steindorff A."/>
            <person name="Ohm R."/>
            <person name="Martin F."/>
            <person name="Silar P."/>
            <person name="Natvig D."/>
            <person name="Lalanne C."/>
            <person name="Gautier V."/>
            <person name="Ament-Velasquez S.L."/>
            <person name="Kruys A."/>
            <person name="Hutchinson M.I."/>
            <person name="Powell A.J."/>
            <person name="Barry K."/>
            <person name="Miller A.N."/>
            <person name="Grigoriev I.V."/>
            <person name="Debuchy R."/>
            <person name="Gladieux P."/>
            <person name="Thoren M.H."/>
            <person name="Johannesson H."/>
        </authorList>
    </citation>
    <scope>NUCLEOTIDE SEQUENCE</scope>
    <source>
        <strain evidence="3">CBS 168.71</strain>
    </source>
</reference>
<dbReference type="InterPro" id="IPR036404">
    <property type="entry name" value="Jacalin-like_lectin_dom_sf"/>
</dbReference>
<feature type="compositionally biased region" description="Acidic residues" evidence="1">
    <location>
        <begin position="387"/>
        <end position="408"/>
    </location>
</feature>
<feature type="domain" description="Jacalin-type lectin" evidence="2">
    <location>
        <begin position="9"/>
        <end position="161"/>
    </location>
</feature>
<feature type="compositionally biased region" description="Acidic residues" evidence="1">
    <location>
        <begin position="428"/>
        <end position="476"/>
    </location>
</feature>
<dbReference type="PROSITE" id="PS51752">
    <property type="entry name" value="JACALIN_LECTIN"/>
    <property type="match status" value="1"/>
</dbReference>
<dbReference type="Gene3D" id="2.100.10.30">
    <property type="entry name" value="Jacalin-like lectin domain"/>
    <property type="match status" value="1"/>
</dbReference>
<dbReference type="GeneID" id="87836916"/>
<name>A0AAE0LNI1_9PEZI</name>
<reference evidence="3" key="1">
    <citation type="journal article" date="2023" name="Mol. Phylogenet. Evol.">
        <title>Genome-scale phylogeny and comparative genomics of the fungal order Sordariales.</title>
        <authorList>
            <person name="Hensen N."/>
            <person name="Bonometti L."/>
            <person name="Westerberg I."/>
            <person name="Brannstrom I.O."/>
            <person name="Guillou S."/>
            <person name="Cros-Aarteil S."/>
            <person name="Calhoun S."/>
            <person name="Haridas S."/>
            <person name="Kuo A."/>
            <person name="Mondo S."/>
            <person name="Pangilinan J."/>
            <person name="Riley R."/>
            <person name="LaButti K."/>
            <person name="Andreopoulos B."/>
            <person name="Lipzen A."/>
            <person name="Chen C."/>
            <person name="Yan M."/>
            <person name="Daum C."/>
            <person name="Ng V."/>
            <person name="Clum A."/>
            <person name="Steindorff A."/>
            <person name="Ohm R.A."/>
            <person name="Martin F."/>
            <person name="Silar P."/>
            <person name="Natvig D.O."/>
            <person name="Lalanne C."/>
            <person name="Gautier V."/>
            <person name="Ament-Velasquez S.L."/>
            <person name="Kruys A."/>
            <person name="Hutchinson M.I."/>
            <person name="Powell A.J."/>
            <person name="Barry K."/>
            <person name="Miller A.N."/>
            <person name="Grigoriev I.V."/>
            <person name="Debuchy R."/>
            <person name="Gladieux P."/>
            <person name="Hiltunen Thoren M."/>
            <person name="Johannesson H."/>
        </authorList>
    </citation>
    <scope>NUCLEOTIDE SEQUENCE</scope>
    <source>
        <strain evidence="3">CBS 168.71</strain>
    </source>
</reference>
<dbReference type="EMBL" id="JAUEPN010000009">
    <property type="protein sequence ID" value="KAK3291678.1"/>
    <property type="molecule type" value="Genomic_DNA"/>
</dbReference>
<feature type="region of interest" description="Disordered" evidence="1">
    <location>
        <begin position="354"/>
        <end position="577"/>
    </location>
</feature>
<gene>
    <name evidence="3" type="ORF">B0H64DRAFT_249379</name>
</gene>
<protein>
    <submittedName>
        <fullName evidence="3">Natterin-like protein</fullName>
    </submittedName>
</protein>
<dbReference type="Proteomes" id="UP001278766">
    <property type="component" value="Unassembled WGS sequence"/>
</dbReference>
<feature type="compositionally biased region" description="Acidic residues" evidence="1">
    <location>
        <begin position="515"/>
        <end position="539"/>
    </location>
</feature>